<accession>G8JRD2</accession>
<dbReference type="PANTHER" id="PTHR13104">
    <property type="entry name" value="MED-6-RELATED"/>
    <property type="match status" value="1"/>
</dbReference>
<reference evidence="13" key="1">
    <citation type="journal article" date="2012" name="G3 (Bethesda)">
        <title>Pichia sorbitophila, an interspecies yeast hybrid reveals early steps of genome resolution following polyploidization.</title>
        <authorList>
            <person name="Leh Louis V."/>
            <person name="Despons L."/>
            <person name="Friedrich A."/>
            <person name="Martin T."/>
            <person name="Durrens P."/>
            <person name="Casaregola S."/>
            <person name="Neuveglise C."/>
            <person name="Fairhead C."/>
            <person name="Marck C."/>
            <person name="Cruz J.A."/>
            <person name="Straub M.L."/>
            <person name="Kugler V."/>
            <person name="Sacerdot C."/>
            <person name="Uzunov Z."/>
            <person name="Thierry A."/>
            <person name="Weiss S."/>
            <person name="Bleykasten C."/>
            <person name="De Montigny J."/>
            <person name="Jacques N."/>
            <person name="Jung P."/>
            <person name="Lemaire M."/>
            <person name="Mallet S."/>
            <person name="Morel G."/>
            <person name="Richard G.F."/>
            <person name="Sarkar A."/>
            <person name="Savel G."/>
            <person name="Schacherer J."/>
            <person name="Seret M.L."/>
            <person name="Talla E."/>
            <person name="Samson G."/>
            <person name="Jubin C."/>
            <person name="Poulain J."/>
            <person name="Vacherie B."/>
            <person name="Barbe V."/>
            <person name="Pelletier E."/>
            <person name="Sherman D.J."/>
            <person name="Westhof E."/>
            <person name="Weissenbach J."/>
            <person name="Baret P.V."/>
            <person name="Wincker P."/>
            <person name="Gaillardin C."/>
            <person name="Dujon B."/>
            <person name="Souciet J.L."/>
        </authorList>
    </citation>
    <scope>NUCLEOTIDE SEQUENCE [LARGE SCALE GENOMIC DNA]</scope>
    <source>
        <strain evidence="13">CBS 270.75 / DBVPG 7215 / KCTC 17166 / NRRL Y-17582</strain>
    </source>
</reference>
<dbReference type="InParanoid" id="G8JRD2"/>
<dbReference type="KEGG" id="erc:Ecym_3202"/>
<dbReference type="GeneID" id="11472141"/>
<dbReference type="GO" id="GO:0003713">
    <property type="term" value="F:transcription coactivator activity"/>
    <property type="evidence" value="ECO:0007669"/>
    <property type="project" value="EnsemblFungi"/>
</dbReference>
<comment type="subcellular location">
    <subcellularLocation>
        <location evidence="1 11">Nucleus</location>
    </subcellularLocation>
</comment>
<evidence type="ECO:0000256" key="8">
    <source>
        <dbReference type="ARBA" id="ARBA00023242"/>
    </source>
</evidence>
<keyword evidence="7 11" id="KW-0804">Transcription</keyword>
<proteinExistence type="inferred from homology"/>
<evidence type="ECO:0000313" key="12">
    <source>
        <dbReference type="EMBL" id="AET38701.1"/>
    </source>
</evidence>
<comment type="subunit">
    <text evidence="3 11">Component of the Mediator complex.</text>
</comment>
<keyword evidence="5 11" id="KW-0805">Transcription regulation</keyword>
<name>G8JRD2_ERECY</name>
<evidence type="ECO:0000313" key="13">
    <source>
        <dbReference type="Proteomes" id="UP000006790"/>
    </source>
</evidence>
<dbReference type="FunCoup" id="G8JRD2">
    <property type="interactions" value="826"/>
</dbReference>
<comment type="function">
    <text evidence="9">Component of the Mediator complex, a coactivator involved in the regulated transcription of nearly all RNA polymerase II-dependent genes. Mediator functions as a bridge to convey information from gene-specific regulatory proteins to the basal RNA polymerase II transcription machinery. Mediator is recruited to promoters by direct interactions with regulatory proteins and serves as a scaffold for the assembly of a functional preinitiation complex with RNA polymerase II and the general transcription factors.</text>
</comment>
<dbReference type="Pfam" id="PF04934">
    <property type="entry name" value="Med6"/>
    <property type="match status" value="1"/>
</dbReference>
<dbReference type="GO" id="GO:0060261">
    <property type="term" value="P:positive regulation of transcription initiation by RNA polymerase II"/>
    <property type="evidence" value="ECO:0007669"/>
    <property type="project" value="EnsemblFungi"/>
</dbReference>
<dbReference type="GO" id="GO:0051123">
    <property type="term" value="P:RNA polymerase II preinitiation complex assembly"/>
    <property type="evidence" value="ECO:0007669"/>
    <property type="project" value="EnsemblFungi"/>
</dbReference>
<dbReference type="FunFam" id="3.10.450.580:FF:000004">
    <property type="entry name" value="Mediator of RNA polymerase II transcription subunit 6"/>
    <property type="match status" value="1"/>
</dbReference>
<evidence type="ECO:0000256" key="2">
    <source>
        <dbReference type="ARBA" id="ARBA00007526"/>
    </source>
</evidence>
<evidence type="ECO:0000256" key="10">
    <source>
        <dbReference type="ARBA" id="ARBA00031259"/>
    </source>
</evidence>
<sequence>MSLLPLDEVQWKSPEWIQSFGLRTENVLDYFSQSPFFDKTSNNQVVKMQQQFSQQLAPSSSQQAGRSKPAVSPQRQEIWDRYPSYALLEQELAKLKGVEYILAHVREPDFWVIRKQNRQNEINTTPLNDYYIIGANVYQSPTVYKVVHNRLLSTNYHLSKALAGIQQLSTFQPSQGSSFIAIEHDSVLVASSPATGSTAAVTGSAGNTTGATNVGMTAAMETNGAGYSDILTQEMMDKLMLQSIKSTPVYL</sequence>
<dbReference type="EMBL" id="CP002499">
    <property type="protein sequence ID" value="AET38701.1"/>
    <property type="molecule type" value="Genomic_DNA"/>
</dbReference>
<dbReference type="PIRSF" id="PIRSF013286">
    <property type="entry name" value="MED6_fungi"/>
    <property type="match status" value="1"/>
</dbReference>
<keyword evidence="8 11" id="KW-0539">Nucleus</keyword>
<evidence type="ECO:0000256" key="3">
    <source>
        <dbReference type="ARBA" id="ARBA00011837"/>
    </source>
</evidence>
<dbReference type="InterPro" id="IPR016612">
    <property type="entry name" value="Mediator_Med6_fun"/>
</dbReference>
<dbReference type="OMA" id="MQRQFSQ"/>
<dbReference type="RefSeq" id="XP_003645518.1">
    <property type="nucleotide sequence ID" value="XM_003645470.1"/>
</dbReference>
<evidence type="ECO:0000256" key="1">
    <source>
        <dbReference type="ARBA" id="ARBA00004123"/>
    </source>
</evidence>
<dbReference type="eggNOG" id="KOG3169">
    <property type="taxonomic scope" value="Eukaryota"/>
</dbReference>
<dbReference type="InterPro" id="IPR038566">
    <property type="entry name" value="Mediator_Med6_sf"/>
</dbReference>
<keyword evidence="13" id="KW-1185">Reference proteome</keyword>
<dbReference type="Gene3D" id="3.10.450.580">
    <property type="entry name" value="Mediator complex, subunit Med6"/>
    <property type="match status" value="1"/>
</dbReference>
<evidence type="ECO:0000256" key="11">
    <source>
        <dbReference type="PIRNR" id="PIRNR013286"/>
    </source>
</evidence>
<evidence type="ECO:0000256" key="7">
    <source>
        <dbReference type="ARBA" id="ARBA00023163"/>
    </source>
</evidence>
<organism evidence="12 13">
    <name type="scientific">Eremothecium cymbalariae (strain CBS 270.75 / DBVPG 7215 / KCTC 17166 / NRRL Y-17582)</name>
    <name type="common">Yeast</name>
    <dbReference type="NCBI Taxonomy" id="931890"/>
    <lineage>
        <taxon>Eukaryota</taxon>
        <taxon>Fungi</taxon>
        <taxon>Dikarya</taxon>
        <taxon>Ascomycota</taxon>
        <taxon>Saccharomycotina</taxon>
        <taxon>Saccharomycetes</taxon>
        <taxon>Saccharomycetales</taxon>
        <taxon>Saccharomycetaceae</taxon>
        <taxon>Eremothecium</taxon>
    </lineage>
</organism>
<dbReference type="GO" id="GO:0016592">
    <property type="term" value="C:mediator complex"/>
    <property type="evidence" value="ECO:0007669"/>
    <property type="project" value="InterPro"/>
</dbReference>
<dbReference type="OrthoDB" id="344220at2759"/>
<dbReference type="GO" id="GO:0070847">
    <property type="term" value="C:core mediator complex"/>
    <property type="evidence" value="ECO:0007669"/>
    <property type="project" value="EnsemblFungi"/>
</dbReference>
<keyword evidence="6 11" id="KW-0010">Activator</keyword>
<evidence type="ECO:0000256" key="6">
    <source>
        <dbReference type="ARBA" id="ARBA00023159"/>
    </source>
</evidence>
<dbReference type="AlphaFoldDB" id="G8JRD2"/>
<evidence type="ECO:0000256" key="4">
    <source>
        <dbReference type="ARBA" id="ARBA00020634"/>
    </source>
</evidence>
<dbReference type="STRING" id="931890.G8JRD2"/>
<dbReference type="Proteomes" id="UP000006790">
    <property type="component" value="Chromosome 3"/>
</dbReference>
<comment type="similarity">
    <text evidence="2 11">Belongs to the Mediator complex subunit 6 family.</text>
</comment>
<dbReference type="HOGENOM" id="CLU_077754_0_0_1"/>
<gene>
    <name evidence="12" type="ordered locus">Ecym_3202</name>
</gene>
<evidence type="ECO:0000256" key="5">
    <source>
        <dbReference type="ARBA" id="ARBA00023015"/>
    </source>
</evidence>
<protein>
    <recommendedName>
        <fullName evidence="4 11">Mediator of RNA polymerase II transcription subunit 6</fullName>
    </recommendedName>
    <alternativeName>
        <fullName evidence="10 11">Mediator complex subunit 6</fullName>
    </alternativeName>
</protein>
<dbReference type="InterPro" id="IPR007018">
    <property type="entry name" value="Mediator_Med6"/>
</dbReference>
<evidence type="ECO:0000256" key="9">
    <source>
        <dbReference type="ARBA" id="ARBA00025687"/>
    </source>
</evidence>
<dbReference type="GO" id="GO:0032968">
    <property type="term" value="P:positive regulation of transcription elongation by RNA polymerase II"/>
    <property type="evidence" value="ECO:0007669"/>
    <property type="project" value="EnsemblFungi"/>
</dbReference>